<evidence type="ECO:0008006" key="4">
    <source>
        <dbReference type="Google" id="ProtNLM"/>
    </source>
</evidence>
<reference evidence="3" key="1">
    <citation type="submission" date="2022-10" db="EMBL/GenBank/DDBJ databases">
        <title>Genome assembly of Pristionchus species.</title>
        <authorList>
            <person name="Yoshida K."/>
            <person name="Sommer R.J."/>
        </authorList>
    </citation>
    <scope>NUCLEOTIDE SEQUENCE [LARGE SCALE GENOMIC DNA]</scope>
    <source>
        <strain evidence="3">RS5460</strain>
    </source>
</reference>
<organism evidence="2 3">
    <name type="scientific">Pristionchus mayeri</name>
    <dbReference type="NCBI Taxonomy" id="1317129"/>
    <lineage>
        <taxon>Eukaryota</taxon>
        <taxon>Metazoa</taxon>
        <taxon>Ecdysozoa</taxon>
        <taxon>Nematoda</taxon>
        <taxon>Chromadorea</taxon>
        <taxon>Rhabditida</taxon>
        <taxon>Rhabditina</taxon>
        <taxon>Diplogasteromorpha</taxon>
        <taxon>Diplogasteroidea</taxon>
        <taxon>Neodiplogasteridae</taxon>
        <taxon>Pristionchus</taxon>
    </lineage>
</organism>
<sequence length="121" mass="12928">SILVLLPLLALATSSMLSDLSKELVDEGLLTLDEDAVPTTTCMITLRNGSSISKTCYMTEGFGPRSAGCYAVWAGTSLIAQGCYSNQEISLRDQCRKDECKSDGKSPVVSFCCCFGHLCNA</sequence>
<dbReference type="SUPFAM" id="SSF57302">
    <property type="entry name" value="Snake toxin-like"/>
    <property type="match status" value="1"/>
</dbReference>
<name>A0AAN5HZ83_9BILA</name>
<dbReference type="Gene3D" id="2.10.60.10">
    <property type="entry name" value="CD59"/>
    <property type="match status" value="1"/>
</dbReference>
<protein>
    <recommendedName>
        <fullName evidence="4">Activin types I and II receptor domain-containing protein</fullName>
    </recommendedName>
</protein>
<feature type="signal peptide" evidence="1">
    <location>
        <begin position="1"/>
        <end position="17"/>
    </location>
</feature>
<dbReference type="InterPro" id="IPR045860">
    <property type="entry name" value="Snake_toxin-like_sf"/>
</dbReference>
<keyword evidence="1" id="KW-0732">Signal</keyword>
<evidence type="ECO:0000313" key="2">
    <source>
        <dbReference type="EMBL" id="GMR46185.1"/>
    </source>
</evidence>
<proteinExistence type="predicted"/>
<comment type="caution">
    <text evidence="2">The sequence shown here is derived from an EMBL/GenBank/DDBJ whole genome shotgun (WGS) entry which is preliminary data.</text>
</comment>
<feature type="non-terminal residue" evidence="2">
    <location>
        <position position="1"/>
    </location>
</feature>
<dbReference type="AlphaFoldDB" id="A0AAN5HZ83"/>
<dbReference type="Proteomes" id="UP001328107">
    <property type="component" value="Unassembled WGS sequence"/>
</dbReference>
<accession>A0AAN5HZ83</accession>
<feature type="non-terminal residue" evidence="2">
    <location>
        <position position="121"/>
    </location>
</feature>
<evidence type="ECO:0000313" key="3">
    <source>
        <dbReference type="Proteomes" id="UP001328107"/>
    </source>
</evidence>
<gene>
    <name evidence="2" type="ORF">PMAYCL1PPCAC_16380</name>
</gene>
<keyword evidence="3" id="KW-1185">Reference proteome</keyword>
<feature type="chain" id="PRO_5043036527" description="Activin types I and II receptor domain-containing protein" evidence="1">
    <location>
        <begin position="18"/>
        <end position="121"/>
    </location>
</feature>
<dbReference type="EMBL" id="BTRK01000004">
    <property type="protein sequence ID" value="GMR46185.1"/>
    <property type="molecule type" value="Genomic_DNA"/>
</dbReference>
<evidence type="ECO:0000256" key="1">
    <source>
        <dbReference type="SAM" id="SignalP"/>
    </source>
</evidence>